<sequence length="101" mass="11276">MNIQITSTAEALMREIMALGYDNPEVIIEEALRSFHIQQLAIQESDSAVEVDTTLGFAELTEAEIIQENEQRWQTFQQTGSSVSQEQIASWAASLGSEKRS</sequence>
<name>A0A951UP10_9CYAN</name>
<gene>
    <name evidence="1" type="ORF">KME15_20470</name>
</gene>
<reference evidence="1" key="2">
    <citation type="journal article" date="2022" name="Microbiol. Resour. Announc.">
        <title>Metagenome Sequencing to Explore Phylogenomics of Terrestrial Cyanobacteria.</title>
        <authorList>
            <person name="Ward R.D."/>
            <person name="Stajich J.E."/>
            <person name="Johansen J.R."/>
            <person name="Huntemann M."/>
            <person name="Clum A."/>
            <person name="Foster B."/>
            <person name="Foster B."/>
            <person name="Roux S."/>
            <person name="Palaniappan K."/>
            <person name="Varghese N."/>
            <person name="Mukherjee S."/>
            <person name="Reddy T.B.K."/>
            <person name="Daum C."/>
            <person name="Copeland A."/>
            <person name="Chen I.A."/>
            <person name="Ivanova N.N."/>
            <person name="Kyrpides N.C."/>
            <person name="Shapiro N."/>
            <person name="Eloe-Fadrosh E.A."/>
            <person name="Pietrasiak N."/>
        </authorList>
    </citation>
    <scope>NUCLEOTIDE SEQUENCE</scope>
    <source>
        <strain evidence="1">UHER 2000/2452</strain>
    </source>
</reference>
<dbReference type="EMBL" id="JAHHHD010000029">
    <property type="protein sequence ID" value="MBW4661057.1"/>
    <property type="molecule type" value="Genomic_DNA"/>
</dbReference>
<accession>A0A951UP10</accession>
<protein>
    <submittedName>
        <fullName evidence="1">Uncharacterized protein</fullName>
    </submittedName>
</protein>
<reference evidence="1" key="1">
    <citation type="submission" date="2021-05" db="EMBL/GenBank/DDBJ databases">
        <authorList>
            <person name="Pietrasiak N."/>
            <person name="Ward R."/>
            <person name="Stajich J.E."/>
            <person name="Kurbessoian T."/>
        </authorList>
    </citation>
    <scope>NUCLEOTIDE SEQUENCE</scope>
    <source>
        <strain evidence="1">UHER 2000/2452</strain>
    </source>
</reference>
<organism evidence="1 2">
    <name type="scientific">Drouetiella hepatica Uher 2000/2452</name>
    <dbReference type="NCBI Taxonomy" id="904376"/>
    <lineage>
        <taxon>Bacteria</taxon>
        <taxon>Bacillati</taxon>
        <taxon>Cyanobacteriota</taxon>
        <taxon>Cyanophyceae</taxon>
        <taxon>Oculatellales</taxon>
        <taxon>Oculatellaceae</taxon>
        <taxon>Drouetiella</taxon>
    </lineage>
</organism>
<dbReference type="AlphaFoldDB" id="A0A951UP10"/>
<dbReference type="Proteomes" id="UP000757435">
    <property type="component" value="Unassembled WGS sequence"/>
</dbReference>
<evidence type="ECO:0000313" key="2">
    <source>
        <dbReference type="Proteomes" id="UP000757435"/>
    </source>
</evidence>
<evidence type="ECO:0000313" key="1">
    <source>
        <dbReference type="EMBL" id="MBW4661057.1"/>
    </source>
</evidence>
<proteinExistence type="predicted"/>
<comment type="caution">
    <text evidence="1">The sequence shown here is derived from an EMBL/GenBank/DDBJ whole genome shotgun (WGS) entry which is preliminary data.</text>
</comment>